<sequence>MTINSNKSVMDGHRLSHQEFKTVGEWNEVAELFLALLDLEGLFCQQKSRRGEVSFTTEESYRKKSRRHNKSEIHLNVLDRMKDILVKLADKLLSFHSKQFQENKVCVKILVENILFLGKQCLTLRGNDESASSVNKWNYLELLELRSKDKVKEIHQIMSSCIHSSKSDSAAKEPESVCVRYPYKTSDAIGVSMRKMLSQAYYVASNMSSKFIGVAAIFKEKEPRALYTHCHAHLLDFAVMRFCEEVKPLQNTLNTVISLHNIFHASAKKSFKKYKHSSSSCLKRGMKNLSSIFGMKIKSCIKLHVTSTIKWGNTYPLPCWTRTLAIVNTNFLSPTQSSIDLTEPSFYSRLGEKDTPEKKQLKATRRA</sequence>
<organism evidence="1">
    <name type="scientific">Timema californicum</name>
    <name type="common">California timema</name>
    <name type="synonym">Walking stick</name>
    <dbReference type="NCBI Taxonomy" id="61474"/>
    <lineage>
        <taxon>Eukaryota</taxon>
        <taxon>Metazoa</taxon>
        <taxon>Ecdysozoa</taxon>
        <taxon>Arthropoda</taxon>
        <taxon>Hexapoda</taxon>
        <taxon>Insecta</taxon>
        <taxon>Pterygota</taxon>
        <taxon>Neoptera</taxon>
        <taxon>Polyneoptera</taxon>
        <taxon>Phasmatodea</taxon>
        <taxon>Timematodea</taxon>
        <taxon>Timematoidea</taxon>
        <taxon>Timematidae</taxon>
        <taxon>Timema</taxon>
    </lineage>
</organism>
<dbReference type="EMBL" id="OE181662">
    <property type="protein sequence ID" value="CAD7573501.1"/>
    <property type="molecule type" value="Genomic_DNA"/>
</dbReference>
<gene>
    <name evidence="1" type="ORF">TCMB3V08_LOCUS6139</name>
</gene>
<dbReference type="AlphaFoldDB" id="A0A7R9J6B1"/>
<name>A0A7R9J6B1_TIMCA</name>
<accession>A0A7R9J6B1</accession>
<evidence type="ECO:0000313" key="1">
    <source>
        <dbReference type="EMBL" id="CAD7573501.1"/>
    </source>
</evidence>
<dbReference type="PANTHER" id="PTHR46289">
    <property type="entry name" value="52 KDA REPRESSOR OF THE INHIBITOR OF THE PROTEIN KINASE-LIKE PROTEIN-RELATED"/>
    <property type="match status" value="1"/>
</dbReference>
<dbReference type="PANTHER" id="PTHR46289:SF19">
    <property type="entry name" value="ZINC FINGER MYM-TYPE CONTAINING 1"/>
    <property type="match status" value="1"/>
</dbReference>
<protein>
    <submittedName>
        <fullName evidence="1">(California timema) hypothetical protein</fullName>
    </submittedName>
</protein>
<proteinExistence type="predicted"/>
<dbReference type="InterPro" id="IPR052958">
    <property type="entry name" value="IFN-induced_PKR_regulator"/>
</dbReference>
<reference evidence="1" key="1">
    <citation type="submission" date="2020-11" db="EMBL/GenBank/DDBJ databases">
        <authorList>
            <person name="Tran Van P."/>
        </authorList>
    </citation>
    <scope>NUCLEOTIDE SEQUENCE</scope>
</reference>